<evidence type="ECO:0000313" key="3">
    <source>
        <dbReference type="Proteomes" id="UP000756921"/>
    </source>
</evidence>
<evidence type="ECO:0000256" key="1">
    <source>
        <dbReference type="SAM" id="MobiDB-lite"/>
    </source>
</evidence>
<feature type="compositionally biased region" description="Polar residues" evidence="1">
    <location>
        <begin position="1"/>
        <end position="16"/>
    </location>
</feature>
<proteinExistence type="predicted"/>
<feature type="region of interest" description="Disordered" evidence="1">
    <location>
        <begin position="785"/>
        <end position="808"/>
    </location>
</feature>
<accession>A0A9P6GLF0</accession>
<protein>
    <submittedName>
        <fullName evidence="2">Uncharacterized protein</fullName>
    </submittedName>
</protein>
<dbReference type="AlphaFoldDB" id="A0A9P6GLF0"/>
<feature type="region of interest" description="Disordered" evidence="1">
    <location>
        <begin position="495"/>
        <end position="538"/>
    </location>
</feature>
<sequence length="816" mass="91782">MQSPRDSMPQNGSSPAQGAFERDRVQAQQIAQEAASDLYGLLQHQHQHQQNLPPVGLFAVGGTHPHPHPNTSSTKRKRVDFVDLTSDSDSPREKRPRLSPPKRAPPQPSPAKRNRSTDTLRKQQQLEQKAADEQLERKLQAAEVRKGKAQRLRSKPNSPEKRPGKKLSVYEEFQKIQQEAAQGEPTQTRKRTLRSASPEKTTKPTRRGSTSEERRASKRTHRTLRNNSPEKQPQEKLSVYEEFQKIEREASQQERPSKKLSVYEEFQRIEREAAQGKTTQTRKRVTKSANPEKSTTRLRRGRTPEERRASKQTTRVDMDPVSTEEMSALQQQLHVQARATASAESDRHKMPPPPPPKNSTGHPMVASQPLSGQTISKQTRLQPIDMFVPINPYHVSRHRLSSESVPSGHINGPREAQFRPTSPFPPNNAIGHSMVPSQPMSVPVIPKHTQPRSFSTVSPFNDPNVSRTYSSNENGPYQTLSGPCILKKTQSKNAAYHNHSGQAMPRETQSRPFSPFDPSHTLNAERSRPSNETLLHQPQNARVTKQSYHTAHKLPYSTQEIQHRAQLQEAELRAQERVRREQQEKEDYIHKYTRHSDALQCGVHMSEVELNHIPFSMCEYFASADYRYGHLPRMNPNVAIPSVENFVDLTGEGNGPGVGAGFAGTNNNVSRDVDAASDAVGLSNAIDLTNEPYAERELTPLFDTPVPHNMILNEYELPPIVPDELNFTTPFVGQPGIFLEPVWDEKEGCWRAPSPGMTQELANVVEVVRSVKYINEGESGEWYRPNERDAEVEQPAAVTGQTGEPAGGDVHRLTLL</sequence>
<feature type="compositionally biased region" description="Basic and acidic residues" evidence="1">
    <location>
        <begin position="232"/>
        <end position="274"/>
    </location>
</feature>
<dbReference type="Proteomes" id="UP000756921">
    <property type="component" value="Unassembled WGS sequence"/>
</dbReference>
<reference evidence="2" key="1">
    <citation type="journal article" date="2020" name="Mol. Plant Microbe Interact.">
        <title>Genome Sequence of the Biocontrol Agent Coniothyrium minitans strain Conio (IMI 134523).</title>
        <authorList>
            <person name="Patel D."/>
            <person name="Shittu T.A."/>
            <person name="Baroncelli R."/>
            <person name="Muthumeenakshi S."/>
            <person name="Osborne T.H."/>
            <person name="Janganan T.K."/>
            <person name="Sreenivasaprasad S."/>
        </authorList>
    </citation>
    <scope>NUCLEOTIDE SEQUENCE</scope>
    <source>
        <strain evidence="2">Conio</strain>
    </source>
</reference>
<name>A0A9P6GLF0_9PLEO</name>
<evidence type="ECO:0000313" key="2">
    <source>
        <dbReference type="EMBL" id="KAF9737248.1"/>
    </source>
</evidence>
<feature type="compositionally biased region" description="Pro residues" evidence="1">
    <location>
        <begin position="98"/>
        <end position="109"/>
    </location>
</feature>
<dbReference type="OrthoDB" id="10398595at2759"/>
<keyword evidence="3" id="KW-1185">Reference proteome</keyword>
<feature type="compositionally biased region" description="Basic and acidic residues" evidence="1">
    <location>
        <begin position="302"/>
        <end position="318"/>
    </location>
</feature>
<dbReference type="EMBL" id="WJXW01000004">
    <property type="protein sequence ID" value="KAF9737248.1"/>
    <property type="molecule type" value="Genomic_DNA"/>
</dbReference>
<feature type="compositionally biased region" description="Polar residues" evidence="1">
    <location>
        <begin position="324"/>
        <end position="334"/>
    </location>
</feature>
<organism evidence="2 3">
    <name type="scientific">Paraphaeosphaeria minitans</name>
    <dbReference type="NCBI Taxonomy" id="565426"/>
    <lineage>
        <taxon>Eukaryota</taxon>
        <taxon>Fungi</taxon>
        <taxon>Dikarya</taxon>
        <taxon>Ascomycota</taxon>
        <taxon>Pezizomycotina</taxon>
        <taxon>Dothideomycetes</taxon>
        <taxon>Pleosporomycetidae</taxon>
        <taxon>Pleosporales</taxon>
        <taxon>Massarineae</taxon>
        <taxon>Didymosphaeriaceae</taxon>
        <taxon>Paraphaeosphaeria</taxon>
    </lineage>
</organism>
<feature type="region of interest" description="Disordered" evidence="1">
    <location>
        <begin position="1"/>
        <end position="369"/>
    </location>
</feature>
<gene>
    <name evidence="2" type="ORF">PMIN01_05027</name>
</gene>
<feature type="compositionally biased region" description="Basic and acidic residues" evidence="1">
    <location>
        <begin position="129"/>
        <end position="146"/>
    </location>
</feature>
<comment type="caution">
    <text evidence="2">The sequence shown here is derived from an EMBL/GenBank/DDBJ whole genome shotgun (WGS) entry which is preliminary data.</text>
</comment>
<feature type="compositionally biased region" description="Basic and acidic residues" evidence="1">
    <location>
        <begin position="158"/>
        <end position="174"/>
    </location>
</feature>
<feature type="compositionally biased region" description="Polar residues" evidence="1">
    <location>
        <begin position="175"/>
        <end position="186"/>
    </location>
</feature>